<feature type="transmembrane region" description="Helical" evidence="2">
    <location>
        <begin position="96"/>
        <end position="115"/>
    </location>
</feature>
<feature type="compositionally biased region" description="Low complexity" evidence="1">
    <location>
        <begin position="79"/>
        <end position="91"/>
    </location>
</feature>
<keyword evidence="2" id="KW-0812">Transmembrane</keyword>
<accession>A0ABW2U867</accession>
<comment type="caution">
    <text evidence="4">The sequence shown here is derived from an EMBL/GenBank/DDBJ whole genome shotgun (WGS) entry which is preliminary data.</text>
</comment>
<keyword evidence="2" id="KW-1133">Transmembrane helix</keyword>
<evidence type="ECO:0000256" key="1">
    <source>
        <dbReference type="SAM" id="MobiDB-lite"/>
    </source>
</evidence>
<dbReference type="Proteomes" id="UP001596513">
    <property type="component" value="Unassembled WGS sequence"/>
</dbReference>
<keyword evidence="5" id="KW-1185">Reference proteome</keyword>
<sequence>MSRLLLLLVVSCQLLVSSCARETWRAPMALPSDSVPPPTVLQAKKVTFEGPVTFTTQTGAGHVATSAATDNTKAGQKRGTAATGAGSDASSKQAGTAWWVFGLFLLGGAVLGFWVRGKLPAVPLL</sequence>
<dbReference type="EMBL" id="JBHTEK010000001">
    <property type="protein sequence ID" value="MFC7669279.1"/>
    <property type="molecule type" value="Genomic_DNA"/>
</dbReference>
<name>A0ABW2U867_9BACT</name>
<evidence type="ECO:0000313" key="5">
    <source>
        <dbReference type="Proteomes" id="UP001596513"/>
    </source>
</evidence>
<keyword evidence="2" id="KW-0472">Membrane</keyword>
<dbReference type="PROSITE" id="PS51257">
    <property type="entry name" value="PROKAR_LIPOPROTEIN"/>
    <property type="match status" value="1"/>
</dbReference>
<gene>
    <name evidence="4" type="ORF">ACFQT0_19420</name>
</gene>
<protein>
    <submittedName>
        <fullName evidence="4">Uncharacterized protein</fullName>
    </submittedName>
</protein>
<feature type="chain" id="PRO_5045260808" evidence="3">
    <location>
        <begin position="23"/>
        <end position="125"/>
    </location>
</feature>
<feature type="signal peptide" evidence="3">
    <location>
        <begin position="1"/>
        <end position="22"/>
    </location>
</feature>
<evidence type="ECO:0000256" key="3">
    <source>
        <dbReference type="SAM" id="SignalP"/>
    </source>
</evidence>
<reference evidence="5" key="1">
    <citation type="journal article" date="2019" name="Int. J. Syst. Evol. Microbiol.">
        <title>The Global Catalogue of Microorganisms (GCM) 10K type strain sequencing project: providing services to taxonomists for standard genome sequencing and annotation.</title>
        <authorList>
            <consortium name="The Broad Institute Genomics Platform"/>
            <consortium name="The Broad Institute Genome Sequencing Center for Infectious Disease"/>
            <person name="Wu L."/>
            <person name="Ma J."/>
        </authorList>
    </citation>
    <scope>NUCLEOTIDE SEQUENCE [LARGE SCALE GENOMIC DNA]</scope>
    <source>
        <strain evidence="5">JCM 19635</strain>
    </source>
</reference>
<keyword evidence="3" id="KW-0732">Signal</keyword>
<proteinExistence type="predicted"/>
<dbReference type="RefSeq" id="WP_380204789.1">
    <property type="nucleotide sequence ID" value="NZ_JBHTEK010000001.1"/>
</dbReference>
<evidence type="ECO:0000256" key="2">
    <source>
        <dbReference type="SAM" id="Phobius"/>
    </source>
</evidence>
<organism evidence="4 5">
    <name type="scientific">Hymenobacter humi</name>
    <dbReference type="NCBI Taxonomy" id="1411620"/>
    <lineage>
        <taxon>Bacteria</taxon>
        <taxon>Pseudomonadati</taxon>
        <taxon>Bacteroidota</taxon>
        <taxon>Cytophagia</taxon>
        <taxon>Cytophagales</taxon>
        <taxon>Hymenobacteraceae</taxon>
        <taxon>Hymenobacter</taxon>
    </lineage>
</organism>
<evidence type="ECO:0000313" key="4">
    <source>
        <dbReference type="EMBL" id="MFC7669279.1"/>
    </source>
</evidence>
<feature type="region of interest" description="Disordered" evidence="1">
    <location>
        <begin position="65"/>
        <end position="91"/>
    </location>
</feature>